<keyword evidence="1" id="KW-0966">Cell projection</keyword>
<proteinExistence type="predicted"/>
<dbReference type="Proteomes" id="UP000001302">
    <property type="component" value="Chromosome"/>
</dbReference>
<dbReference type="KEGG" id="pbr:PB2503_07924"/>
<keyword evidence="2" id="KW-1185">Reference proteome</keyword>
<reference evidence="2" key="1">
    <citation type="submission" date="2010-08" db="EMBL/GenBank/DDBJ databases">
        <title>Genome sequence of Parvularcula bermudensis HTCC2503.</title>
        <authorList>
            <person name="Kang D.-M."/>
            <person name="Oh H.-M."/>
            <person name="Cho J.-C."/>
        </authorList>
    </citation>
    <scope>NUCLEOTIDE SEQUENCE [LARGE SCALE GENOMIC DNA]</scope>
    <source>
        <strain evidence="2">ATCC BAA-594 / HTCC2503 / KCTC 12087</strain>
    </source>
</reference>
<reference evidence="1 2" key="2">
    <citation type="journal article" date="2011" name="J. Bacteriol.">
        <title>Complete genome sequence of strain HTCC2503T of Parvularcula bermudensis, the type species of the order "Parvularculales" in the class Alphaproteobacteria.</title>
        <authorList>
            <person name="Oh H.M."/>
            <person name="Kang I."/>
            <person name="Vergin K.L."/>
            <person name="Kang D."/>
            <person name="Rhee K.H."/>
            <person name="Giovannoni S.J."/>
            <person name="Cho J.C."/>
        </authorList>
    </citation>
    <scope>NUCLEOTIDE SEQUENCE [LARGE SCALE GENOMIC DNA]</scope>
    <source>
        <strain evidence="2">ATCC BAA-594 / HTCC2503 / KCTC 12087</strain>
    </source>
</reference>
<evidence type="ECO:0000313" key="1">
    <source>
        <dbReference type="EMBL" id="ADM09640.1"/>
    </source>
</evidence>
<keyword evidence="1" id="KW-0282">Flagellum</keyword>
<keyword evidence="1" id="KW-0969">Cilium</keyword>
<dbReference type="STRING" id="314260.PB2503_07924"/>
<gene>
    <name evidence="1" type="ordered locus">PB2503_07924</name>
</gene>
<accession>E0TH56</accession>
<evidence type="ECO:0000313" key="2">
    <source>
        <dbReference type="Proteomes" id="UP000001302"/>
    </source>
</evidence>
<dbReference type="AlphaFoldDB" id="E0TH56"/>
<dbReference type="RefSeq" id="WP_013300614.1">
    <property type="nucleotide sequence ID" value="NC_014414.1"/>
</dbReference>
<organism evidence="1 2">
    <name type="scientific">Parvularcula bermudensis (strain ATCC BAA-594 / HTCC2503 / KCTC 12087)</name>
    <dbReference type="NCBI Taxonomy" id="314260"/>
    <lineage>
        <taxon>Bacteria</taxon>
        <taxon>Pseudomonadati</taxon>
        <taxon>Pseudomonadota</taxon>
        <taxon>Alphaproteobacteria</taxon>
        <taxon>Parvularculales</taxon>
        <taxon>Parvularculaceae</taxon>
        <taxon>Parvularcula</taxon>
    </lineage>
</organism>
<dbReference type="HOGENOM" id="CLU_2155901_0_0_5"/>
<protein>
    <submittedName>
        <fullName evidence="1">Flagellar protein FlgJ</fullName>
    </submittedName>
</protein>
<dbReference type="OrthoDB" id="7620493at2"/>
<sequence>MVSLPSAFPLPALGAAATASDRLGEETVSDREARLRETAKSFEAVFVAEMLKHAGLDEALAADEGTATDSFSSFVIERVAGDLVEAGGFGLADRFYTALRAKEEPTVSTSL</sequence>
<dbReference type="EMBL" id="CP002156">
    <property type="protein sequence ID" value="ADM09640.1"/>
    <property type="molecule type" value="Genomic_DNA"/>
</dbReference>
<name>E0TH56_PARBH</name>
<dbReference type="eggNOG" id="COG3951">
    <property type="taxonomic scope" value="Bacteria"/>
</dbReference>